<dbReference type="AlphaFoldDB" id="A0A0F9JP92"/>
<gene>
    <name evidence="3" type="ORF">LCGC14_1428760</name>
</gene>
<dbReference type="InterPro" id="IPR024459">
    <property type="entry name" value="Acb1-like_N"/>
</dbReference>
<feature type="compositionally biased region" description="Polar residues" evidence="1">
    <location>
        <begin position="483"/>
        <end position="503"/>
    </location>
</feature>
<organism evidence="3">
    <name type="scientific">marine sediment metagenome</name>
    <dbReference type="NCBI Taxonomy" id="412755"/>
    <lineage>
        <taxon>unclassified sequences</taxon>
        <taxon>metagenomes</taxon>
        <taxon>ecological metagenomes</taxon>
    </lineage>
</organism>
<proteinExistence type="predicted"/>
<sequence>MVRRKHNNNQVQKLTDNQVVISSLLSRARLSWRLGESYSGKRNIYEALGYPPDRELDFTWYWNRYQRQDMASAVIDRPVDKTWDGKLGLVEVGNKLTKSESVLGIAWQELSATLKIKKYLSRIDKLAGIGRYGLLLFGFNDIKKSEDFINPVGENQKLKLLYIKPIDEGSVKIEEWESNTSNERYGQPKVYSIMIGIGGNEETGSSQSIQVHHSRILHITSGSLVSDVYGKPRMKPIANRLLDLEKLLGGDAEMFWRGARPGYSAISKDDYEMSESDREDLYKELDMYEHDLRRVITGQGFEMKALATQISDPEGHITVQVQAISAQTGIPIRVLLGSEKGELSSDQDKVQWLSLIKTRMEEYAEPEILRPFIDKCMKHGILPKVDKYIVLWEDLFSPSEKEKVDIGKARATSLKVYSDSSFAADVLPPKLAYKYLLGLSEEEAEEIFQMAEEEMANEEEQGRKLEEEVNRELAIRERETNRTRSGTETAATTRQNGSVQIRE</sequence>
<feature type="region of interest" description="Disordered" evidence="1">
    <location>
        <begin position="454"/>
        <end position="503"/>
    </location>
</feature>
<evidence type="ECO:0000259" key="2">
    <source>
        <dbReference type="Pfam" id="PF06381"/>
    </source>
</evidence>
<dbReference type="Pfam" id="PF06381">
    <property type="entry name" value="Phage_portal_3"/>
    <property type="match status" value="1"/>
</dbReference>
<accession>A0A0F9JP92</accession>
<comment type="caution">
    <text evidence="3">The sequence shown here is derived from an EMBL/GenBank/DDBJ whole genome shotgun (WGS) entry which is preliminary data.</text>
</comment>
<feature type="compositionally biased region" description="Basic and acidic residues" evidence="1">
    <location>
        <begin position="460"/>
        <end position="482"/>
    </location>
</feature>
<protein>
    <recommendedName>
        <fullName evidence="2">Anti-CBASS protein Acb1-like N-terminal domain-containing protein</fullName>
    </recommendedName>
</protein>
<evidence type="ECO:0000256" key="1">
    <source>
        <dbReference type="SAM" id="MobiDB-lite"/>
    </source>
</evidence>
<dbReference type="EMBL" id="LAZR01009602">
    <property type="protein sequence ID" value="KKM71624.1"/>
    <property type="molecule type" value="Genomic_DNA"/>
</dbReference>
<evidence type="ECO:0000313" key="3">
    <source>
        <dbReference type="EMBL" id="KKM71624.1"/>
    </source>
</evidence>
<name>A0A0F9JP92_9ZZZZ</name>
<feature type="domain" description="Anti-CBASS protein Acb1-like N-terminal" evidence="2">
    <location>
        <begin position="91"/>
        <end position="414"/>
    </location>
</feature>
<reference evidence="3" key="1">
    <citation type="journal article" date="2015" name="Nature">
        <title>Complex archaea that bridge the gap between prokaryotes and eukaryotes.</title>
        <authorList>
            <person name="Spang A."/>
            <person name="Saw J.H."/>
            <person name="Jorgensen S.L."/>
            <person name="Zaremba-Niedzwiedzka K."/>
            <person name="Martijn J."/>
            <person name="Lind A.E."/>
            <person name="van Eijk R."/>
            <person name="Schleper C."/>
            <person name="Guy L."/>
            <person name="Ettema T.J."/>
        </authorList>
    </citation>
    <scope>NUCLEOTIDE SEQUENCE</scope>
</reference>